<dbReference type="GO" id="GO:0003824">
    <property type="term" value="F:catalytic activity"/>
    <property type="evidence" value="ECO:0007669"/>
    <property type="project" value="UniProtKB-KW"/>
</dbReference>
<evidence type="ECO:0000259" key="3">
    <source>
        <dbReference type="Pfam" id="PF17919"/>
    </source>
</evidence>
<dbReference type="OrthoDB" id="4499277at2759"/>
<dbReference type="InterPro" id="IPR043502">
    <property type="entry name" value="DNA/RNA_pol_sf"/>
</dbReference>
<protein>
    <recommendedName>
        <fullName evidence="3">Reverse transcriptase/retrotransposon-derived protein RNase H-like domain-containing protein</fullName>
    </recommendedName>
</protein>
<dbReference type="Pfam" id="PF17919">
    <property type="entry name" value="RT_RNaseH_2"/>
    <property type="match status" value="1"/>
</dbReference>
<evidence type="ECO:0000313" key="4">
    <source>
        <dbReference type="EMBL" id="KAG5461274.1"/>
    </source>
</evidence>
<keyword evidence="1" id="KW-0511">Multifunctional enzyme</keyword>
<dbReference type="EMBL" id="JAEFCI010003899">
    <property type="protein sequence ID" value="KAG5461274.1"/>
    <property type="molecule type" value="Genomic_DNA"/>
</dbReference>
<dbReference type="PANTHER" id="PTHR37984:SF5">
    <property type="entry name" value="PROTEIN NYNRIN-LIKE"/>
    <property type="match status" value="1"/>
</dbReference>
<dbReference type="PANTHER" id="PTHR37984">
    <property type="entry name" value="PROTEIN CBG26694"/>
    <property type="match status" value="1"/>
</dbReference>
<dbReference type="InterPro" id="IPR050951">
    <property type="entry name" value="Retrovirus_Pol_polyprotein"/>
</dbReference>
<dbReference type="SUPFAM" id="SSF56672">
    <property type="entry name" value="DNA/RNA polymerases"/>
    <property type="match status" value="1"/>
</dbReference>
<sequence length="223" mass="25034">MQKSPDNLVLPGRTEGTREQEEPVRECAGYDEVTTMTTGSFDVRTLAVEMRSAKVRTATLADVELLRFFKLKAHKDCVEQVASATEGKVRTSYGSYKWLVTPFSLTGVPATFQLLGRLAEAGLTLDITKYDFKAHSVKYFGYIIDVRAGIRMDPEKVKAITEWTPPTTLLTNKNATFTWTDDCQHAFDMLKQRFIAGPILAAFNPGRETYVEPDASTWESARF</sequence>
<evidence type="ECO:0000313" key="5">
    <source>
        <dbReference type="Proteomes" id="UP000673691"/>
    </source>
</evidence>
<feature type="region of interest" description="Disordered" evidence="2">
    <location>
        <begin position="1"/>
        <end position="23"/>
    </location>
</feature>
<keyword evidence="5" id="KW-1185">Reference proteome</keyword>
<evidence type="ECO:0000256" key="1">
    <source>
        <dbReference type="ARBA" id="ARBA00023268"/>
    </source>
</evidence>
<dbReference type="Gene3D" id="3.10.10.10">
    <property type="entry name" value="HIV Type 1 Reverse Transcriptase, subunit A, domain 1"/>
    <property type="match status" value="1"/>
</dbReference>
<dbReference type="InterPro" id="IPR041577">
    <property type="entry name" value="RT_RNaseH_2"/>
</dbReference>
<dbReference type="Gene3D" id="3.30.70.270">
    <property type="match status" value="1"/>
</dbReference>
<organism evidence="4 5">
    <name type="scientific">Olpidium bornovanus</name>
    <dbReference type="NCBI Taxonomy" id="278681"/>
    <lineage>
        <taxon>Eukaryota</taxon>
        <taxon>Fungi</taxon>
        <taxon>Fungi incertae sedis</taxon>
        <taxon>Olpidiomycota</taxon>
        <taxon>Olpidiomycotina</taxon>
        <taxon>Olpidiomycetes</taxon>
        <taxon>Olpidiales</taxon>
        <taxon>Olpidiaceae</taxon>
        <taxon>Olpidium</taxon>
    </lineage>
</organism>
<dbReference type="AlphaFoldDB" id="A0A8H8DJW5"/>
<gene>
    <name evidence="4" type="ORF">BJ554DRAFT_6557</name>
</gene>
<proteinExistence type="predicted"/>
<dbReference type="Proteomes" id="UP000673691">
    <property type="component" value="Unassembled WGS sequence"/>
</dbReference>
<feature type="domain" description="Reverse transcriptase/retrotransposon-derived protein RNase H-like" evidence="3">
    <location>
        <begin position="179"/>
        <end position="218"/>
    </location>
</feature>
<dbReference type="InterPro" id="IPR043128">
    <property type="entry name" value="Rev_trsase/Diguanyl_cyclase"/>
</dbReference>
<accession>A0A8H8DJW5</accession>
<evidence type="ECO:0000256" key="2">
    <source>
        <dbReference type="SAM" id="MobiDB-lite"/>
    </source>
</evidence>
<reference evidence="4 5" key="1">
    <citation type="journal article" name="Sci. Rep.">
        <title>Genome-scale phylogenetic analyses confirm Olpidium as the closest living zoosporic fungus to the non-flagellated, terrestrial fungi.</title>
        <authorList>
            <person name="Chang Y."/>
            <person name="Rochon D."/>
            <person name="Sekimoto S."/>
            <person name="Wang Y."/>
            <person name="Chovatia M."/>
            <person name="Sandor L."/>
            <person name="Salamov A."/>
            <person name="Grigoriev I.V."/>
            <person name="Stajich J.E."/>
            <person name="Spatafora J.W."/>
        </authorList>
    </citation>
    <scope>NUCLEOTIDE SEQUENCE [LARGE SCALE GENOMIC DNA]</scope>
    <source>
        <strain evidence="4">S191</strain>
    </source>
</reference>
<comment type="caution">
    <text evidence="4">The sequence shown here is derived from an EMBL/GenBank/DDBJ whole genome shotgun (WGS) entry which is preliminary data.</text>
</comment>
<name>A0A8H8DJW5_9FUNG</name>